<dbReference type="OrthoDB" id="10562557at2759"/>
<evidence type="ECO:0008006" key="3">
    <source>
        <dbReference type="Google" id="ProtNLM"/>
    </source>
</evidence>
<sequence>MENLASTINKPLLTNDVIVELFDGIYNIHDDGINHLHLHNSLTFNGKSDTRFNFQNSEKSSLIFHFSAGSYDKKLIFNNIKFYDFDGSQYENSSLFPGGPEDRTDRYTIEFNNCEFYNIKGIVLNINIICLKRTQSTPNVIFNNCKFENINEVFQSYHQDSLYNSIN</sequence>
<feature type="non-terminal residue" evidence="1">
    <location>
        <position position="1"/>
    </location>
</feature>
<dbReference type="Proteomes" id="UP000193920">
    <property type="component" value="Unassembled WGS sequence"/>
</dbReference>
<accession>A0A1Y1YW21</accession>
<dbReference type="EMBL" id="MCOG01000493">
    <property type="protein sequence ID" value="ORY02136.1"/>
    <property type="molecule type" value="Genomic_DNA"/>
</dbReference>
<reference evidence="1 2" key="1">
    <citation type="submission" date="2016-08" db="EMBL/GenBank/DDBJ databases">
        <title>A Parts List for Fungal Cellulosomes Revealed by Comparative Genomics.</title>
        <authorList>
            <consortium name="DOE Joint Genome Institute"/>
            <person name="Haitjema C.H."/>
            <person name="Gilmore S.P."/>
            <person name="Henske J.K."/>
            <person name="Solomon K.V."/>
            <person name="De Groot R."/>
            <person name="Kuo A."/>
            <person name="Mondo S.J."/>
            <person name="Salamov A.A."/>
            <person name="Labutti K."/>
            <person name="Zhao Z."/>
            <person name="Chiniquy J."/>
            <person name="Barry K."/>
            <person name="Brewer H.M."/>
            <person name="Purvine S.O."/>
            <person name="Wright A.T."/>
            <person name="Boxma B."/>
            <person name="Van Alen T."/>
            <person name="Hackstein J.H."/>
            <person name="Baker S.E."/>
            <person name="Grigoriev I.V."/>
            <person name="O'Malley M.A."/>
        </authorList>
    </citation>
    <scope>NUCLEOTIDE SEQUENCE [LARGE SCALE GENOMIC DNA]</scope>
    <source>
        <strain evidence="1 2">G1</strain>
    </source>
</reference>
<evidence type="ECO:0000313" key="2">
    <source>
        <dbReference type="Proteomes" id="UP000193920"/>
    </source>
</evidence>
<keyword evidence="2" id="KW-1185">Reference proteome</keyword>
<comment type="caution">
    <text evidence="1">The sequence shown here is derived from an EMBL/GenBank/DDBJ whole genome shotgun (WGS) entry which is preliminary data.</text>
</comment>
<name>A0A1Y1YW21_9FUNG</name>
<organism evidence="1 2">
    <name type="scientific">Neocallimastix californiae</name>
    <dbReference type="NCBI Taxonomy" id="1754190"/>
    <lineage>
        <taxon>Eukaryota</taxon>
        <taxon>Fungi</taxon>
        <taxon>Fungi incertae sedis</taxon>
        <taxon>Chytridiomycota</taxon>
        <taxon>Chytridiomycota incertae sedis</taxon>
        <taxon>Neocallimastigomycetes</taxon>
        <taxon>Neocallimastigales</taxon>
        <taxon>Neocallimastigaceae</taxon>
        <taxon>Neocallimastix</taxon>
    </lineage>
</organism>
<evidence type="ECO:0000313" key="1">
    <source>
        <dbReference type="EMBL" id="ORY02136.1"/>
    </source>
</evidence>
<gene>
    <name evidence="1" type="ORF">LY90DRAFT_678628</name>
</gene>
<dbReference type="AlphaFoldDB" id="A0A1Y1YW21"/>
<proteinExistence type="predicted"/>
<protein>
    <recommendedName>
        <fullName evidence="3">Pectin lyase-like protein</fullName>
    </recommendedName>
</protein>
<feature type="non-terminal residue" evidence="1">
    <location>
        <position position="167"/>
    </location>
</feature>